<keyword evidence="2 4" id="KW-0479">Metal-binding</keyword>
<dbReference type="PRINTS" id="PR00385">
    <property type="entry name" value="P450"/>
</dbReference>
<feature type="binding site" description="axial binding residue" evidence="4">
    <location>
        <position position="513"/>
    </location>
    <ligand>
        <name>heme</name>
        <dbReference type="ChEBI" id="CHEBI:30413"/>
    </ligand>
    <ligandPart>
        <name>Fe</name>
        <dbReference type="ChEBI" id="CHEBI:18248"/>
    </ligandPart>
</feature>
<dbReference type="GO" id="GO:0006805">
    <property type="term" value="P:xenobiotic metabolic process"/>
    <property type="evidence" value="ECO:0007669"/>
    <property type="project" value="TreeGrafter"/>
</dbReference>
<comment type="similarity">
    <text evidence="1 5">Belongs to the cytochrome P450 family.</text>
</comment>
<evidence type="ECO:0000313" key="7">
    <source>
        <dbReference type="EMBL" id="CAF0838423.1"/>
    </source>
</evidence>
<evidence type="ECO:0000256" key="1">
    <source>
        <dbReference type="ARBA" id="ARBA00010617"/>
    </source>
</evidence>
<protein>
    <recommendedName>
        <fullName evidence="9">Cytochrome P450</fullName>
    </recommendedName>
</protein>
<dbReference type="GO" id="GO:0006082">
    <property type="term" value="P:organic acid metabolic process"/>
    <property type="evidence" value="ECO:0007669"/>
    <property type="project" value="TreeGrafter"/>
</dbReference>
<evidence type="ECO:0000256" key="5">
    <source>
        <dbReference type="RuleBase" id="RU000461"/>
    </source>
</evidence>
<dbReference type="InterPro" id="IPR017972">
    <property type="entry name" value="Cyt_P450_CS"/>
</dbReference>
<organism evidence="7 8">
    <name type="scientific">Adineta ricciae</name>
    <name type="common">Rotifer</name>
    <dbReference type="NCBI Taxonomy" id="249248"/>
    <lineage>
        <taxon>Eukaryota</taxon>
        <taxon>Metazoa</taxon>
        <taxon>Spiralia</taxon>
        <taxon>Gnathifera</taxon>
        <taxon>Rotifera</taxon>
        <taxon>Eurotatoria</taxon>
        <taxon>Bdelloidea</taxon>
        <taxon>Adinetida</taxon>
        <taxon>Adinetidae</taxon>
        <taxon>Adineta</taxon>
    </lineage>
</organism>
<evidence type="ECO:0000256" key="6">
    <source>
        <dbReference type="SAM" id="Phobius"/>
    </source>
</evidence>
<keyword evidence="3 4" id="KW-0408">Iron</keyword>
<dbReference type="SUPFAM" id="SSF48264">
    <property type="entry name" value="Cytochrome P450"/>
    <property type="match status" value="1"/>
</dbReference>
<comment type="caution">
    <text evidence="7">The sequence shown here is derived from an EMBL/GenBank/DDBJ whole genome shotgun (WGS) entry which is preliminary data.</text>
</comment>
<proteinExistence type="inferred from homology"/>
<evidence type="ECO:0008006" key="9">
    <source>
        <dbReference type="Google" id="ProtNLM"/>
    </source>
</evidence>
<dbReference type="AlphaFoldDB" id="A0A813VCW7"/>
<dbReference type="Gene3D" id="1.10.630.10">
    <property type="entry name" value="Cytochrome P450"/>
    <property type="match status" value="1"/>
</dbReference>
<accession>A0A813VCW7</accession>
<dbReference type="PANTHER" id="PTHR24300">
    <property type="entry name" value="CYTOCHROME P450 508A4-RELATED"/>
    <property type="match status" value="1"/>
</dbReference>
<dbReference type="PANTHER" id="PTHR24300:SF397">
    <property type="entry name" value="CYTOCHROME P450 2U1"/>
    <property type="match status" value="1"/>
</dbReference>
<keyword evidence="5" id="KW-0560">Oxidoreductase</keyword>
<gene>
    <name evidence="7" type="ORF">EDS130_LOCUS6706</name>
</gene>
<evidence type="ECO:0000256" key="4">
    <source>
        <dbReference type="PIRSR" id="PIRSR602401-1"/>
    </source>
</evidence>
<reference evidence="7" key="1">
    <citation type="submission" date="2021-02" db="EMBL/GenBank/DDBJ databases">
        <authorList>
            <person name="Nowell W R."/>
        </authorList>
    </citation>
    <scope>NUCLEOTIDE SEQUENCE</scope>
</reference>
<name>A0A813VCW7_ADIRI</name>
<dbReference type="InterPro" id="IPR036396">
    <property type="entry name" value="Cyt_P450_sf"/>
</dbReference>
<keyword evidence="6" id="KW-0472">Membrane</keyword>
<keyword evidence="6" id="KW-0812">Transmembrane</keyword>
<dbReference type="OrthoDB" id="1055148at2759"/>
<keyword evidence="4 5" id="KW-0349">Heme</keyword>
<sequence>MCIDASKKKPEKDNKNKFCLLTRTMAAENITEKIVEKVELAAEVGTKVANIVGNAFESTIADVDHSSGAEEDTWLSYILSFGIHFAMIIIVILLKWQYDRNRYRYPKGPRDWRNIKDAISFHRKKRDNLLALATDYPDSCTVMTHVGRLVLLNDPRLINEIFIGRADLVSNKVDGYLENQLRYKEGKHIRTGIVFRHQDHNARIIHKALVNHMDNDLVGKRLDSIVQDQIKQTHLTEKFDVRRTTFYFSVRLLARLTCSSTAASIEDKTFELFEQNLYKISKAIHADTFAKSAKVMLTQLTGLSETLDINENVLDYIKTWIRFRRDESSAIVGLSEEQAISSSAKNRDFLSSILDVLDESSPRLDEDDIAACVLDIIMHGSEMLKGALSWLLLYVAKYPEAADQCRREARSKGYSSFNLSSAESLAVTGAFVKEVLRVSPVVPIVIHSTLEDFKWRNFHIQKRTQFGANVVALHHSIAWIDAMNFDINRWLGDKASSIPTDAYSPFGFGPRACIAEKHLFNLLTGILAVLLYHNDFDKTGPLPEATEGTFGLVNLPPKYALKATHLSGK</sequence>
<dbReference type="Pfam" id="PF00067">
    <property type="entry name" value="p450"/>
    <property type="match status" value="1"/>
</dbReference>
<dbReference type="GO" id="GO:0008395">
    <property type="term" value="F:steroid hydroxylase activity"/>
    <property type="evidence" value="ECO:0007669"/>
    <property type="project" value="TreeGrafter"/>
</dbReference>
<dbReference type="EMBL" id="CAJNOJ010000020">
    <property type="protein sequence ID" value="CAF0838423.1"/>
    <property type="molecule type" value="Genomic_DNA"/>
</dbReference>
<dbReference type="InterPro" id="IPR001128">
    <property type="entry name" value="Cyt_P450"/>
</dbReference>
<evidence type="ECO:0000256" key="2">
    <source>
        <dbReference type="ARBA" id="ARBA00022723"/>
    </source>
</evidence>
<dbReference type="PRINTS" id="PR00463">
    <property type="entry name" value="EP450I"/>
</dbReference>
<dbReference type="GO" id="GO:0020037">
    <property type="term" value="F:heme binding"/>
    <property type="evidence" value="ECO:0007669"/>
    <property type="project" value="InterPro"/>
</dbReference>
<keyword evidence="6" id="KW-1133">Transmembrane helix</keyword>
<dbReference type="GO" id="GO:0016712">
    <property type="term" value="F:oxidoreductase activity, acting on paired donors, with incorporation or reduction of molecular oxygen, reduced flavin or flavoprotein as one donor, and incorporation of one atom of oxygen"/>
    <property type="evidence" value="ECO:0007669"/>
    <property type="project" value="TreeGrafter"/>
</dbReference>
<feature type="transmembrane region" description="Helical" evidence="6">
    <location>
        <begin position="74"/>
        <end position="94"/>
    </location>
</feature>
<evidence type="ECO:0000256" key="3">
    <source>
        <dbReference type="ARBA" id="ARBA00023004"/>
    </source>
</evidence>
<keyword evidence="5" id="KW-0503">Monooxygenase</keyword>
<comment type="cofactor">
    <cofactor evidence="4">
        <name>heme</name>
        <dbReference type="ChEBI" id="CHEBI:30413"/>
    </cofactor>
</comment>
<dbReference type="PROSITE" id="PS00086">
    <property type="entry name" value="CYTOCHROME_P450"/>
    <property type="match status" value="1"/>
</dbReference>
<dbReference type="GO" id="GO:0005506">
    <property type="term" value="F:iron ion binding"/>
    <property type="evidence" value="ECO:0007669"/>
    <property type="project" value="InterPro"/>
</dbReference>
<evidence type="ECO:0000313" key="8">
    <source>
        <dbReference type="Proteomes" id="UP000663852"/>
    </source>
</evidence>
<dbReference type="Proteomes" id="UP000663852">
    <property type="component" value="Unassembled WGS sequence"/>
</dbReference>
<dbReference type="InterPro" id="IPR002401">
    <property type="entry name" value="Cyt_P450_E_grp-I"/>
</dbReference>
<dbReference type="InterPro" id="IPR050182">
    <property type="entry name" value="Cytochrome_P450_fam2"/>
</dbReference>
<dbReference type="CDD" id="cd00302">
    <property type="entry name" value="cytochrome_P450"/>
    <property type="match status" value="1"/>
</dbReference>
<dbReference type="GO" id="GO:0005737">
    <property type="term" value="C:cytoplasm"/>
    <property type="evidence" value="ECO:0007669"/>
    <property type="project" value="TreeGrafter"/>
</dbReference>